<reference evidence="2" key="1">
    <citation type="journal article" date="2019" name="Int. J. Syst. Evol. Microbiol.">
        <title>The Global Catalogue of Microorganisms (GCM) 10K type strain sequencing project: providing services to taxonomists for standard genome sequencing and annotation.</title>
        <authorList>
            <consortium name="The Broad Institute Genomics Platform"/>
            <consortium name="The Broad Institute Genome Sequencing Center for Infectious Disease"/>
            <person name="Wu L."/>
            <person name="Ma J."/>
        </authorList>
    </citation>
    <scope>NUCLEOTIDE SEQUENCE [LARGE SCALE GENOMIC DNA]</scope>
    <source>
        <strain evidence="2">CCUG 59858</strain>
    </source>
</reference>
<dbReference type="EMBL" id="JBHSAB010000016">
    <property type="protein sequence ID" value="MFC3908965.1"/>
    <property type="molecule type" value="Genomic_DNA"/>
</dbReference>
<evidence type="ECO:0000313" key="1">
    <source>
        <dbReference type="EMBL" id="MFC3908965.1"/>
    </source>
</evidence>
<dbReference type="RefSeq" id="WP_382342742.1">
    <property type="nucleotide sequence ID" value="NZ_JBHSAB010000016.1"/>
</dbReference>
<dbReference type="Proteomes" id="UP001595758">
    <property type="component" value="Unassembled WGS sequence"/>
</dbReference>
<gene>
    <name evidence="1" type="ORF">ACFORL_07750</name>
</gene>
<accession>A0ABV8CF60</accession>
<sequence>MRRINRCLNRQMLELCQRAIQLDELNDSLIGYLPEHIHAHCRVASFNKGTLLIAVTDAIWATELRYLTPELRDRLRKEAGLYQLGSIKIEVAATSLTTPHTHKKPPQRTLSATAEEELLNISELCTFDPLKQALQKLASRKNNK</sequence>
<dbReference type="Pfam" id="PF05258">
    <property type="entry name" value="DciA"/>
    <property type="match status" value="1"/>
</dbReference>
<evidence type="ECO:0000313" key="2">
    <source>
        <dbReference type="Proteomes" id="UP001595758"/>
    </source>
</evidence>
<protein>
    <submittedName>
        <fullName evidence="1">DciA family protein</fullName>
    </submittedName>
</protein>
<keyword evidence="2" id="KW-1185">Reference proteome</keyword>
<dbReference type="InterPro" id="IPR007922">
    <property type="entry name" value="DciA-like"/>
</dbReference>
<proteinExistence type="predicted"/>
<name>A0ABV8CF60_9GAMM</name>
<organism evidence="1 2">
    <name type="scientific">Legionella dresdenensis</name>
    <dbReference type="NCBI Taxonomy" id="450200"/>
    <lineage>
        <taxon>Bacteria</taxon>
        <taxon>Pseudomonadati</taxon>
        <taxon>Pseudomonadota</taxon>
        <taxon>Gammaproteobacteria</taxon>
        <taxon>Legionellales</taxon>
        <taxon>Legionellaceae</taxon>
        <taxon>Legionella</taxon>
    </lineage>
</organism>
<comment type="caution">
    <text evidence="1">The sequence shown here is derived from an EMBL/GenBank/DDBJ whole genome shotgun (WGS) entry which is preliminary data.</text>
</comment>